<dbReference type="InterPro" id="IPR011113">
    <property type="entry name" value="Rho_RNA-bd"/>
</dbReference>
<dbReference type="RefSeq" id="WP_369833003.1">
    <property type="nucleotide sequence ID" value="NZ_FRAW01000005.1"/>
</dbReference>
<dbReference type="Pfam" id="PF00006">
    <property type="entry name" value="ATP-synt_ab"/>
    <property type="match status" value="1"/>
</dbReference>
<feature type="region of interest" description="Disordered" evidence="12">
    <location>
        <begin position="139"/>
        <end position="210"/>
    </location>
</feature>
<dbReference type="InterPro" id="IPR012340">
    <property type="entry name" value="NA-bd_OB-fold"/>
</dbReference>
<feature type="binding site" evidence="9">
    <location>
        <begin position="409"/>
        <end position="414"/>
    </location>
    <ligand>
        <name>ATP</name>
        <dbReference type="ChEBI" id="CHEBI:30616"/>
    </ligand>
</feature>
<dbReference type="InterPro" id="IPR003593">
    <property type="entry name" value="AAA+_ATPase"/>
</dbReference>
<dbReference type="HAMAP" id="MF_01884">
    <property type="entry name" value="Rho"/>
    <property type="match status" value="1"/>
</dbReference>
<keyword evidence="1 9" id="KW-0806">Transcription termination</keyword>
<dbReference type="GO" id="GO:0004386">
    <property type="term" value="F:helicase activity"/>
    <property type="evidence" value="ECO:0007669"/>
    <property type="project" value="UniProtKB-UniRule"/>
</dbReference>
<comment type="function">
    <text evidence="9">Facilitates transcription termination by a mechanism that involves Rho binding to the nascent RNA, activation of Rho's RNA-dependent ATPase activity, and release of the mRNA from the DNA template.</text>
</comment>
<feature type="compositionally biased region" description="Basic and acidic residues" evidence="12">
    <location>
        <begin position="45"/>
        <end position="55"/>
    </location>
</feature>
<accession>A0A1M6S8Q4</accession>
<dbReference type="SUPFAM" id="SSF50249">
    <property type="entry name" value="Nucleic acid-binding proteins"/>
    <property type="match status" value="1"/>
</dbReference>
<evidence type="ECO:0000256" key="9">
    <source>
        <dbReference type="HAMAP-Rule" id="MF_01884"/>
    </source>
</evidence>
<feature type="compositionally biased region" description="Basic and acidic residues" evidence="12">
    <location>
        <begin position="180"/>
        <end position="190"/>
    </location>
</feature>
<dbReference type="InterPro" id="IPR036269">
    <property type="entry name" value="Rho_N_sf"/>
</dbReference>
<evidence type="ECO:0000313" key="14">
    <source>
        <dbReference type="EMBL" id="SHK41069.1"/>
    </source>
</evidence>
<dbReference type="SMART" id="SM00382">
    <property type="entry name" value="AAA"/>
    <property type="match status" value="1"/>
</dbReference>
<dbReference type="NCBIfam" id="TIGR00767">
    <property type="entry name" value="rho"/>
    <property type="match status" value="1"/>
</dbReference>
<dbReference type="InterPro" id="IPR000194">
    <property type="entry name" value="ATPase_F1/V1/A1_a/bsu_nucl-bd"/>
</dbReference>
<feature type="compositionally biased region" description="Low complexity" evidence="12">
    <location>
        <begin position="77"/>
        <end position="88"/>
    </location>
</feature>
<evidence type="ECO:0000256" key="11">
    <source>
        <dbReference type="PROSITE-ProRule" id="PRU01203"/>
    </source>
</evidence>
<dbReference type="PANTHER" id="PTHR46425:SF1">
    <property type="entry name" value="TRANSCRIPTION TERMINATION FACTOR RHO"/>
    <property type="match status" value="1"/>
</dbReference>
<dbReference type="InterPro" id="IPR041703">
    <property type="entry name" value="Rho_factor_ATP-bd"/>
</dbReference>
<evidence type="ECO:0000313" key="15">
    <source>
        <dbReference type="Proteomes" id="UP000184275"/>
    </source>
</evidence>
<dbReference type="GO" id="GO:0005524">
    <property type="term" value="F:ATP binding"/>
    <property type="evidence" value="ECO:0007669"/>
    <property type="project" value="UniProtKB-UniRule"/>
</dbReference>
<feature type="binding site" evidence="9">
    <location>
        <position position="440"/>
    </location>
    <ligand>
        <name>ATP</name>
        <dbReference type="ChEBI" id="CHEBI:30616"/>
    </ligand>
</feature>
<keyword evidence="6 9" id="KW-0694">RNA-binding</keyword>
<dbReference type="SUPFAM" id="SSF52540">
    <property type="entry name" value="P-loop containing nucleoside triphosphate hydrolases"/>
    <property type="match status" value="1"/>
</dbReference>
<reference evidence="15" key="1">
    <citation type="submission" date="2016-11" db="EMBL/GenBank/DDBJ databases">
        <authorList>
            <person name="Varghese N."/>
            <person name="Submissions S."/>
        </authorList>
    </citation>
    <scope>NUCLEOTIDE SEQUENCE [LARGE SCALE GENOMIC DNA]</scope>
    <source>
        <strain evidence="15">UWOS</strain>
    </source>
</reference>
<proteinExistence type="inferred from homology"/>
<feature type="compositionally biased region" description="Polar residues" evidence="12">
    <location>
        <begin position="161"/>
        <end position="179"/>
    </location>
</feature>
<dbReference type="EMBL" id="FRAW01000005">
    <property type="protein sequence ID" value="SHK41069.1"/>
    <property type="molecule type" value="Genomic_DNA"/>
</dbReference>
<dbReference type="GO" id="GO:0008186">
    <property type="term" value="F:ATP-dependent activity, acting on RNA"/>
    <property type="evidence" value="ECO:0007669"/>
    <property type="project" value="UniProtKB-UniRule"/>
</dbReference>
<dbReference type="SUPFAM" id="SSF68912">
    <property type="entry name" value="Rho N-terminal domain-like"/>
    <property type="match status" value="1"/>
</dbReference>
<dbReference type="SMART" id="SM00959">
    <property type="entry name" value="Rho_N"/>
    <property type="match status" value="1"/>
</dbReference>
<dbReference type="GO" id="GO:0003723">
    <property type="term" value="F:RNA binding"/>
    <property type="evidence" value="ECO:0007669"/>
    <property type="project" value="UniProtKB-UniRule"/>
</dbReference>
<evidence type="ECO:0000256" key="3">
    <source>
        <dbReference type="ARBA" id="ARBA00022801"/>
    </source>
</evidence>
<dbReference type="Pfam" id="PF07497">
    <property type="entry name" value="Rho_RNA_bind"/>
    <property type="match status" value="1"/>
</dbReference>
<feature type="compositionally biased region" description="Basic residues" evidence="12">
    <location>
        <begin position="191"/>
        <end position="202"/>
    </location>
</feature>
<evidence type="ECO:0000256" key="7">
    <source>
        <dbReference type="ARBA" id="ARBA00023015"/>
    </source>
</evidence>
<feature type="binding site" evidence="9">
    <location>
        <begin position="397"/>
        <end position="402"/>
    </location>
    <ligand>
        <name>ATP</name>
        <dbReference type="ChEBI" id="CHEBI:30616"/>
    </ligand>
</feature>
<dbReference type="NCBIfam" id="NF006886">
    <property type="entry name" value="PRK09376.1"/>
    <property type="match status" value="1"/>
</dbReference>
<comment type="caution">
    <text evidence="9">Lacks conserved residue(s) required for the propagation of feature annotation.</text>
</comment>
<evidence type="ECO:0000256" key="5">
    <source>
        <dbReference type="ARBA" id="ARBA00022840"/>
    </source>
</evidence>
<feature type="domain" description="Rho RNA-BD" evidence="13">
    <location>
        <begin position="279"/>
        <end position="354"/>
    </location>
</feature>
<dbReference type="PROSITE" id="PS51856">
    <property type="entry name" value="RHO_RNA_BD"/>
    <property type="match status" value="1"/>
</dbReference>
<dbReference type="Proteomes" id="UP000184275">
    <property type="component" value="Unassembled WGS sequence"/>
</dbReference>
<organism evidence="14 15">
    <name type="scientific">Fibrobacter intestinalis</name>
    <dbReference type="NCBI Taxonomy" id="28122"/>
    <lineage>
        <taxon>Bacteria</taxon>
        <taxon>Pseudomonadati</taxon>
        <taxon>Fibrobacterota</taxon>
        <taxon>Fibrobacteria</taxon>
        <taxon>Fibrobacterales</taxon>
        <taxon>Fibrobacteraceae</taxon>
        <taxon>Fibrobacter</taxon>
    </lineage>
</organism>
<dbReference type="GO" id="GO:0005829">
    <property type="term" value="C:cytosol"/>
    <property type="evidence" value="ECO:0007669"/>
    <property type="project" value="UniProtKB-ARBA"/>
</dbReference>
<keyword evidence="8 9" id="KW-0804">Transcription</keyword>
<dbReference type="Gene3D" id="2.40.50.140">
    <property type="entry name" value="Nucleic acid-binding proteins"/>
    <property type="match status" value="1"/>
</dbReference>
<evidence type="ECO:0000256" key="2">
    <source>
        <dbReference type="ARBA" id="ARBA00022741"/>
    </source>
</evidence>
<evidence type="ECO:0000259" key="13">
    <source>
        <dbReference type="PROSITE" id="PS51856"/>
    </source>
</evidence>
<dbReference type="CDD" id="cd01128">
    <property type="entry name" value="rho_factor_C"/>
    <property type="match status" value="1"/>
</dbReference>
<dbReference type="Gene3D" id="3.40.50.300">
    <property type="entry name" value="P-loop containing nucleotide triphosphate hydrolases"/>
    <property type="match status" value="1"/>
</dbReference>
<dbReference type="InterPro" id="IPR027417">
    <property type="entry name" value="P-loop_NTPase"/>
</dbReference>
<feature type="region of interest" description="Disordered" evidence="12">
    <location>
        <begin position="1"/>
        <end position="125"/>
    </location>
</feature>
<dbReference type="GO" id="GO:0006353">
    <property type="term" value="P:DNA-templated transcription termination"/>
    <property type="evidence" value="ECO:0007669"/>
    <property type="project" value="UniProtKB-UniRule"/>
</dbReference>
<dbReference type="InterPro" id="IPR004665">
    <property type="entry name" value="Term_rho"/>
</dbReference>
<keyword evidence="4 9" id="KW-0347">Helicase</keyword>
<gene>
    <name evidence="9" type="primary">rho</name>
    <name evidence="14" type="ORF">SAMN05720469_10580</name>
</gene>
<keyword evidence="15" id="KW-1185">Reference proteome</keyword>
<keyword evidence="2 9" id="KW-0547">Nucleotide-binding</keyword>
<dbReference type="InterPro" id="IPR011112">
    <property type="entry name" value="Rho-like_N"/>
</dbReference>
<evidence type="ECO:0000256" key="4">
    <source>
        <dbReference type="ARBA" id="ARBA00022806"/>
    </source>
</evidence>
<dbReference type="Pfam" id="PF07498">
    <property type="entry name" value="Rho_N"/>
    <property type="match status" value="1"/>
</dbReference>
<protein>
    <recommendedName>
        <fullName evidence="9 10">Transcription termination factor Rho</fullName>
        <ecNumber evidence="9 10">3.6.4.-</ecNumber>
    </recommendedName>
    <alternativeName>
        <fullName evidence="9">ATP-dependent helicase Rho</fullName>
    </alternativeName>
</protein>
<keyword evidence="5 9" id="KW-0067">ATP-binding</keyword>
<evidence type="ECO:0000256" key="12">
    <source>
        <dbReference type="SAM" id="MobiDB-lite"/>
    </source>
</evidence>
<dbReference type="PANTHER" id="PTHR46425">
    <property type="entry name" value="TRANSCRIPTION TERMINATION FACTOR RHO"/>
    <property type="match status" value="1"/>
</dbReference>
<dbReference type="EC" id="3.6.4.-" evidence="9 10"/>
<sequence length="646" mass="72356">MPRQKKTDGSSSVTLISDMVSPDTPQTPDLSALGDLAAPITFPEDLAKNETEAPAKRHRGRPRKQLPSEVETAYQPEQANENALNEAAPVHPADSEFIPASTSELSDEPVVTATPGTSELTEENQGSLHTIGNMTDGIPDSSAAQNNPSFDAPMPDAPFNASAQNSRRYPNGNIQNNRYGNDRFGNDRHSKFNKFGRNKFGRNNRFLPQDDIPDDQLQAPPADPEKVALAMQRWRELRNTPMFDLQEKANALNIPDVKRLKKQALIYRLLAATASEGAPIYTEGTLEIMKEGYGFLRNADLNYLAGPDDIYISPNQIRRFELKSGDSITGLVRQPRDNERYFGLARVDTINGEDPAKAKHRVAFEYLTPIHPYQKLNLEWKQDDYSTRIMDLFSPIGKGQRSILLAPPRTGKTVLLQNIAGAIAKNHPEVKLFVLLIDERPEEVTDMRRHVHGEVIASTFDEPPEHHTQVADILLEKAKRLVEYGNDVVILLDSITRFARANNVVIPHSGKILSGGVDALAMQRPKRFFGAARKIENGGSLTIIGTALIDTGSRMDEVIFEEFKGTGNMELVLDRRIAEKRIWPAIDIFKSGTRKEELLLDDDTLRRVWILRKFLQEQTSVEIMEFMRDKLAKTKTNEEFLASMNG</sequence>
<dbReference type="SMART" id="SM00357">
    <property type="entry name" value="CSP"/>
    <property type="match status" value="1"/>
</dbReference>
<evidence type="ECO:0000256" key="8">
    <source>
        <dbReference type="ARBA" id="ARBA00023163"/>
    </source>
</evidence>
<evidence type="ECO:0000256" key="1">
    <source>
        <dbReference type="ARBA" id="ARBA00022472"/>
    </source>
</evidence>
<comment type="similarity">
    <text evidence="9 11">Belongs to the Rho family.</text>
</comment>
<keyword evidence="7 9" id="KW-0805">Transcription regulation</keyword>
<evidence type="ECO:0000256" key="10">
    <source>
        <dbReference type="NCBIfam" id="TIGR00767"/>
    </source>
</evidence>
<dbReference type="InterPro" id="IPR011129">
    <property type="entry name" value="CSD"/>
</dbReference>
<feature type="compositionally biased region" description="Polar residues" evidence="12">
    <location>
        <begin position="114"/>
        <end position="125"/>
    </location>
</feature>
<dbReference type="AlphaFoldDB" id="A0A1M6S8Q4"/>
<comment type="subunit">
    <text evidence="9">Homohexamer. The homohexamer assembles into an open ring structure.</text>
</comment>
<dbReference type="CDD" id="cd04459">
    <property type="entry name" value="Rho_CSD"/>
    <property type="match status" value="1"/>
</dbReference>
<evidence type="ECO:0000256" key="6">
    <source>
        <dbReference type="ARBA" id="ARBA00022884"/>
    </source>
</evidence>
<name>A0A1M6S8Q4_9BACT</name>
<keyword evidence="3 9" id="KW-0378">Hydrolase</keyword>
<dbReference type="GO" id="GO:0016787">
    <property type="term" value="F:hydrolase activity"/>
    <property type="evidence" value="ECO:0007669"/>
    <property type="project" value="UniProtKB-KW"/>
</dbReference>